<evidence type="ECO:0000313" key="1">
    <source>
        <dbReference type="EMBL" id="AAF24009.1"/>
    </source>
</evidence>
<dbReference type="PIR" id="A90137">
    <property type="entry name" value="A90137"/>
</dbReference>
<geneLocation type="nucleomorph" evidence="1"/>
<sequence>MKIWYPKIIIIFHHFTFLCDPEFFIRIHKIRIIKLEEILILIDNYCKVFYLNIYCFPTNDQCSFISIIGLTVANIIYSNHFNLISFLLFPQYWLRFNKIVIKLKTNNLIDNLNLQINDHERISSALEINKLRTIILHSYDKKF</sequence>
<dbReference type="GeneID" id="857255"/>
<accession>Q9SEV6</accession>
<organism evidence="1 2">
    <name type="scientific">Guillardia theta</name>
    <name type="common">Cryptophyte</name>
    <name type="synonym">Cryptomonas phi</name>
    <dbReference type="NCBI Taxonomy" id="55529"/>
    <lineage>
        <taxon>Eukaryota</taxon>
        <taxon>Cryptophyceae</taxon>
        <taxon>Pyrenomonadales</taxon>
        <taxon>Geminigeraceae</taxon>
        <taxon>Guillardia</taxon>
    </lineage>
</organism>
<dbReference type="AlphaFoldDB" id="Q9SEV6"/>
<dbReference type="Proteomes" id="UP000242167">
    <property type="component" value="Nucleomorph 3"/>
</dbReference>
<evidence type="ECO:0000313" key="2">
    <source>
        <dbReference type="Proteomes" id="UP000242167"/>
    </source>
</evidence>
<proteinExistence type="predicted"/>
<name>Q9SEV6_GUITH</name>
<keyword evidence="1" id="KW-0542">Nucleomorph</keyword>
<protein>
    <submittedName>
        <fullName evidence="1">Uncharacterized protein</fullName>
    </submittedName>
</protein>
<dbReference type="RefSeq" id="XP_001713473.1">
    <property type="nucleotide sequence ID" value="XM_001713421.1"/>
</dbReference>
<dbReference type="EMBL" id="AF083031">
    <property type="protein sequence ID" value="AAF24009.1"/>
    <property type="molecule type" value="Genomic_DNA"/>
</dbReference>
<reference evidence="1 2" key="1">
    <citation type="journal article" date="2001" name="Nature">
        <title>The highly reduced genome of an enslaved algal nucleus.</title>
        <authorList>
            <person name="Douglas S."/>
            <person name="Zauner S."/>
            <person name="Fraunholz M."/>
            <person name="Beaton M."/>
            <person name="Penny S."/>
            <person name="Deng L."/>
            <person name="Wu X."/>
            <person name="Reith M."/>
            <person name="Cavalier-Smith T."/>
            <person name="Maier U."/>
        </authorList>
    </citation>
    <scope>NUCLEOTIDE SEQUENCE [LARGE SCALE GENOMIC DNA]</scope>
</reference>
<gene>
    <name evidence="1" type="primary">orf143</name>
</gene>